<sequence>MRVPAPPGVIEQAAFGDEHADVYELTYRHRGKDWEAEARDVTAIVREHRPAASSLLDVACGTGAHLAEFARHFDRTEGVEIAPAMRRRALDRVPAGTVVHEGDMRTFRLDRRFDAVTCLFTSAAFLPTPADLTTAIGRMGEHLLPGGVLVVEPWYFPETFLDGYLGGDLVRLPDRVVSRVSHSVRRADATHLHVEWTVADATGIRRFTELEVMSLFTREEYLAAFDAAGCDARYHPGWLTGRGLFTAVRRPG</sequence>
<dbReference type="PANTHER" id="PTHR43861">
    <property type="entry name" value="TRANS-ACONITATE 2-METHYLTRANSFERASE-RELATED"/>
    <property type="match status" value="1"/>
</dbReference>
<evidence type="ECO:0000256" key="1">
    <source>
        <dbReference type="ARBA" id="ARBA00022603"/>
    </source>
</evidence>
<name>A0ABW1PB45_9PSEU</name>
<accession>A0ABW1PB45</accession>
<dbReference type="GO" id="GO:0008168">
    <property type="term" value="F:methyltransferase activity"/>
    <property type="evidence" value="ECO:0007669"/>
    <property type="project" value="UniProtKB-KW"/>
</dbReference>
<evidence type="ECO:0000313" key="5">
    <source>
        <dbReference type="Proteomes" id="UP001596220"/>
    </source>
</evidence>
<dbReference type="Gene3D" id="3.40.50.150">
    <property type="entry name" value="Vaccinia Virus protein VP39"/>
    <property type="match status" value="1"/>
</dbReference>
<dbReference type="PANTHER" id="PTHR43861:SF1">
    <property type="entry name" value="TRANS-ACONITATE 2-METHYLTRANSFERASE"/>
    <property type="match status" value="1"/>
</dbReference>
<dbReference type="EMBL" id="JBHSQO010000026">
    <property type="protein sequence ID" value="MFC6092268.1"/>
    <property type="molecule type" value="Genomic_DNA"/>
</dbReference>
<proteinExistence type="predicted"/>
<keyword evidence="1 4" id="KW-0489">Methyltransferase</keyword>
<organism evidence="4 5">
    <name type="scientific">Saccharothrix lopnurensis</name>
    <dbReference type="NCBI Taxonomy" id="1670621"/>
    <lineage>
        <taxon>Bacteria</taxon>
        <taxon>Bacillati</taxon>
        <taxon>Actinomycetota</taxon>
        <taxon>Actinomycetes</taxon>
        <taxon>Pseudonocardiales</taxon>
        <taxon>Pseudonocardiaceae</taxon>
        <taxon>Saccharothrix</taxon>
    </lineage>
</organism>
<reference evidence="5" key="1">
    <citation type="journal article" date="2019" name="Int. J. Syst. Evol. Microbiol.">
        <title>The Global Catalogue of Microorganisms (GCM) 10K type strain sequencing project: providing services to taxonomists for standard genome sequencing and annotation.</title>
        <authorList>
            <consortium name="The Broad Institute Genomics Platform"/>
            <consortium name="The Broad Institute Genome Sequencing Center for Infectious Disease"/>
            <person name="Wu L."/>
            <person name="Ma J."/>
        </authorList>
    </citation>
    <scope>NUCLEOTIDE SEQUENCE [LARGE SCALE GENOMIC DNA]</scope>
    <source>
        <strain evidence="5">CGMCC 4.7246</strain>
    </source>
</reference>
<protein>
    <submittedName>
        <fullName evidence="4">Class I SAM-dependent DNA methyltransferase</fullName>
    </submittedName>
</protein>
<keyword evidence="2" id="KW-0808">Transferase</keyword>
<evidence type="ECO:0000256" key="2">
    <source>
        <dbReference type="ARBA" id="ARBA00022679"/>
    </source>
</evidence>
<evidence type="ECO:0000313" key="4">
    <source>
        <dbReference type="EMBL" id="MFC6092268.1"/>
    </source>
</evidence>
<dbReference type="Gene3D" id="2.20.130.10">
    <property type="entry name" value="CAC2371-like domains"/>
    <property type="match status" value="1"/>
</dbReference>
<keyword evidence="5" id="KW-1185">Reference proteome</keyword>
<comment type="caution">
    <text evidence="4">The sequence shown here is derived from an EMBL/GenBank/DDBJ whole genome shotgun (WGS) entry which is preliminary data.</text>
</comment>
<dbReference type="SUPFAM" id="SSF53335">
    <property type="entry name" value="S-adenosyl-L-methionine-dependent methyltransferases"/>
    <property type="match status" value="1"/>
</dbReference>
<dbReference type="Pfam" id="PF13649">
    <property type="entry name" value="Methyltransf_25"/>
    <property type="match status" value="1"/>
</dbReference>
<feature type="domain" description="Methyltransferase" evidence="3">
    <location>
        <begin position="56"/>
        <end position="147"/>
    </location>
</feature>
<dbReference type="GO" id="GO:0032259">
    <property type="term" value="P:methylation"/>
    <property type="evidence" value="ECO:0007669"/>
    <property type="project" value="UniProtKB-KW"/>
</dbReference>
<dbReference type="RefSeq" id="WP_380638559.1">
    <property type="nucleotide sequence ID" value="NZ_JBHSQO010000026.1"/>
</dbReference>
<dbReference type="InterPro" id="IPR029063">
    <property type="entry name" value="SAM-dependent_MTases_sf"/>
</dbReference>
<evidence type="ECO:0000259" key="3">
    <source>
        <dbReference type="Pfam" id="PF13649"/>
    </source>
</evidence>
<dbReference type="CDD" id="cd02440">
    <property type="entry name" value="AdoMet_MTases"/>
    <property type="match status" value="1"/>
</dbReference>
<dbReference type="Proteomes" id="UP001596220">
    <property type="component" value="Unassembled WGS sequence"/>
</dbReference>
<dbReference type="InterPro" id="IPR041698">
    <property type="entry name" value="Methyltransf_25"/>
</dbReference>
<gene>
    <name evidence="4" type="ORF">ACFP3R_23605</name>
</gene>